<evidence type="ECO:0000259" key="6">
    <source>
        <dbReference type="Pfam" id="PF05670"/>
    </source>
</evidence>
<dbReference type="GO" id="GO:1990112">
    <property type="term" value="C:RQC complex"/>
    <property type="evidence" value="ECO:0007669"/>
    <property type="project" value="TreeGrafter"/>
</dbReference>
<feature type="coiled-coil region" evidence="5">
    <location>
        <begin position="387"/>
        <end position="431"/>
    </location>
</feature>
<keyword evidence="8" id="KW-1185">Reference proteome</keyword>
<keyword evidence="2 5" id="KW-0699">rRNA-binding</keyword>
<comment type="subunit">
    <text evidence="5">Associates with stalled 50S ribosomal subunits. Binds to RqcP.</text>
</comment>
<dbReference type="PANTHER" id="PTHR15239:SF6">
    <property type="entry name" value="RIBOSOME QUALITY CONTROL COMPLEX SUBUNIT NEMF"/>
    <property type="match status" value="1"/>
</dbReference>
<dbReference type="InterPro" id="IPR043682">
    <property type="entry name" value="RqcH_bacterial"/>
</dbReference>
<dbReference type="GO" id="GO:0072344">
    <property type="term" value="P:rescue of stalled ribosome"/>
    <property type="evidence" value="ECO:0007669"/>
    <property type="project" value="UniProtKB-UniRule"/>
</dbReference>
<dbReference type="InterPro" id="IPR051608">
    <property type="entry name" value="RQC_Subunit_NEMF"/>
</dbReference>
<evidence type="ECO:0000256" key="5">
    <source>
        <dbReference type="HAMAP-Rule" id="MF_00844"/>
    </source>
</evidence>
<evidence type="ECO:0000256" key="3">
    <source>
        <dbReference type="ARBA" id="ARBA00022884"/>
    </source>
</evidence>
<comment type="similarity">
    <text evidence="5">Belongs to the NEMF family.</text>
</comment>
<dbReference type="Gene3D" id="2.30.310.10">
    <property type="entry name" value="ibrinogen binding protein from staphylococcus aureus domain"/>
    <property type="match status" value="1"/>
</dbReference>
<accession>A0AAW9MYK6</accession>
<evidence type="ECO:0000256" key="1">
    <source>
        <dbReference type="ARBA" id="ARBA00022555"/>
    </source>
</evidence>
<sequence length="582" mass="67864">MSFDGVTLRSVVFDLQNVVGLRISKIYQPNKNSIILVINKKLKIYLTIDPNSPRIHLFNETLENPVDAPNFCMMLRKNLNSGVIIKIWQKDLDRVIGIDIKTYNELGELSIKTLIIEIMGKHSNIILIDKESEKIIDVMKKVTFDMSRVRQLLPGSIYSFISNDKINLLNDKRGPIDTFDFDKSTKVIKEFYIKYDGLGPMFGKVLLKSAGIDEDIKLNLLSEEDKICLNKIYFEFRNKIIENSFSPTIYYSNEKATSYYPFFVEKLASSYKTFKNASEMISNYYMLNENNDQLIEKKNNLLKIVNSNLKKKITKLQNQFDEYKISKDREKYKIWADLISANQYRITPGQKSIVLENFYSENLEKIEIELDEKLPAHANSTKYYKIYSKLKSRENILKDEIKKSEEEVNYLEQLKSQLDSDLDLNEVLEIEEELISSGYKKKRPRKSNKSKKNIESKPLEFVSSSNNNIFVGKNNKQNDFLTIKFANKEDIFFHVQSFPGSHVILKYNNSYTDEDIVEASYLAAKYSSLKNEKLVTVDYTERKNVFKRRGAKPGMVNYTNFKSIVVDLYDKSIEKKLDERKL</sequence>
<dbReference type="InterPro" id="IPR008532">
    <property type="entry name" value="NFACT_RNA-bd"/>
</dbReference>
<organism evidence="7 8">
    <name type="scientific">Citroniella saccharovorans</name>
    <dbReference type="NCBI Taxonomy" id="2053367"/>
    <lineage>
        <taxon>Bacteria</taxon>
        <taxon>Bacillati</taxon>
        <taxon>Bacillota</taxon>
        <taxon>Tissierellia</taxon>
        <taxon>Tissierellales</taxon>
        <taxon>Peptoniphilaceae</taxon>
        <taxon>Citroniella</taxon>
    </lineage>
</organism>
<keyword evidence="3 5" id="KW-0694">RNA-binding</keyword>
<dbReference type="Pfam" id="PF05833">
    <property type="entry name" value="NFACT_N"/>
    <property type="match status" value="1"/>
</dbReference>
<dbReference type="Pfam" id="PF05670">
    <property type="entry name" value="NFACT-R_1"/>
    <property type="match status" value="1"/>
</dbReference>
<dbReference type="EMBL" id="JAYKOT010000003">
    <property type="protein sequence ID" value="MEB3429500.1"/>
    <property type="molecule type" value="Genomic_DNA"/>
</dbReference>
<keyword evidence="5" id="KW-0175">Coiled coil</keyword>
<protein>
    <recommendedName>
        <fullName evidence="5">Rqc2 homolog RqcH</fullName>
        <shortName evidence="5">RqcH</shortName>
    </recommendedName>
</protein>
<dbReference type="PANTHER" id="PTHR15239">
    <property type="entry name" value="NUCLEAR EXPORT MEDIATOR FACTOR NEMF"/>
    <property type="match status" value="1"/>
</dbReference>
<evidence type="ECO:0000256" key="2">
    <source>
        <dbReference type="ARBA" id="ARBA00022730"/>
    </source>
</evidence>
<evidence type="ECO:0000313" key="8">
    <source>
        <dbReference type="Proteomes" id="UP001357733"/>
    </source>
</evidence>
<dbReference type="GO" id="GO:0000049">
    <property type="term" value="F:tRNA binding"/>
    <property type="evidence" value="ECO:0007669"/>
    <property type="project" value="UniProtKB-UniRule"/>
</dbReference>
<dbReference type="Proteomes" id="UP001357733">
    <property type="component" value="Unassembled WGS sequence"/>
</dbReference>
<feature type="coiled-coil region" evidence="5">
    <location>
        <begin position="299"/>
        <end position="326"/>
    </location>
</feature>
<evidence type="ECO:0000313" key="7">
    <source>
        <dbReference type="EMBL" id="MEB3429500.1"/>
    </source>
</evidence>
<dbReference type="RefSeq" id="WP_324619685.1">
    <property type="nucleotide sequence ID" value="NZ_JAYKOT010000003.1"/>
</dbReference>
<comment type="function">
    <text evidence="5">Key component of the ribosome quality control system (RQC), a ribosome-associated complex that mediates the extraction of incompletely synthesized nascent chains from stalled ribosomes and their subsequent degradation. RqcH recruits Ala-charged tRNA, and with RqcP directs the elongation of stalled nascent chains on 50S ribosomal subunits, leading to non-templated C-terminal alanine extensions (Ala tail). The Ala tail promotes nascent chain degradation. May add between 1 and at least 8 Ala residues. Binds to stalled 50S ribosomal subunits.</text>
</comment>
<dbReference type="HAMAP" id="MF_00844_B">
    <property type="entry name" value="RqcH_B"/>
    <property type="match status" value="1"/>
</dbReference>
<gene>
    <name evidence="5" type="primary">rqcH</name>
    <name evidence="7" type="ORF">VLK81_05660</name>
</gene>
<proteinExistence type="inferred from homology"/>
<reference evidence="7 8" key="1">
    <citation type="submission" date="2024-01" db="EMBL/GenBank/DDBJ databases">
        <title>Complete genome sequence of Citroniella saccharovorans strain M6.X9, isolated from human fecal sample.</title>
        <authorList>
            <person name="Cheng G."/>
            <person name="Westerholm M."/>
            <person name="Schnurer A."/>
        </authorList>
    </citation>
    <scope>NUCLEOTIDE SEQUENCE [LARGE SCALE GENOMIC DNA]</scope>
    <source>
        <strain evidence="7 8">DSM 29873</strain>
    </source>
</reference>
<comment type="caution">
    <text evidence="7">The sequence shown here is derived from an EMBL/GenBank/DDBJ whole genome shotgun (WGS) entry which is preliminary data.</text>
</comment>
<dbReference type="GO" id="GO:0019843">
    <property type="term" value="F:rRNA binding"/>
    <property type="evidence" value="ECO:0007669"/>
    <property type="project" value="UniProtKB-UniRule"/>
</dbReference>
<name>A0AAW9MYK6_9FIRM</name>
<dbReference type="AlphaFoldDB" id="A0AAW9MYK6"/>
<dbReference type="GO" id="GO:0043023">
    <property type="term" value="F:ribosomal large subunit binding"/>
    <property type="evidence" value="ECO:0007669"/>
    <property type="project" value="UniProtKB-UniRule"/>
</dbReference>
<evidence type="ECO:0000256" key="4">
    <source>
        <dbReference type="ARBA" id="ARBA00022917"/>
    </source>
</evidence>
<keyword evidence="1 5" id="KW-0820">tRNA-binding</keyword>
<feature type="domain" description="NFACT RNA-binding" evidence="6">
    <location>
        <begin position="458"/>
        <end position="557"/>
    </location>
</feature>
<keyword evidence="4 5" id="KW-0648">Protein biosynthesis</keyword>